<name>A0ABN6JY14_9BURK</name>
<evidence type="ECO:0000313" key="1">
    <source>
        <dbReference type="EMBL" id="BCZ84792.1"/>
    </source>
</evidence>
<proteinExistence type="predicted"/>
<protein>
    <submittedName>
        <fullName evidence="1">Uncharacterized protein</fullName>
    </submittedName>
</protein>
<gene>
    <name evidence="1" type="ORF">PTKU64_84670</name>
</gene>
<dbReference type="EMBL" id="AP024958">
    <property type="protein sequence ID" value="BCZ84792.1"/>
    <property type="molecule type" value="Genomic_DNA"/>
</dbReference>
<organism evidence="1 2">
    <name type="scientific">Paraburkholderia terrae</name>
    <dbReference type="NCBI Taxonomy" id="311230"/>
    <lineage>
        <taxon>Bacteria</taxon>
        <taxon>Pseudomonadati</taxon>
        <taxon>Pseudomonadota</taxon>
        <taxon>Betaproteobacteria</taxon>
        <taxon>Burkholderiales</taxon>
        <taxon>Burkholderiaceae</taxon>
        <taxon>Paraburkholderia</taxon>
    </lineage>
</organism>
<accession>A0ABN6JY14</accession>
<evidence type="ECO:0000313" key="2">
    <source>
        <dbReference type="Proteomes" id="UP001319874"/>
    </source>
</evidence>
<dbReference type="Proteomes" id="UP001319874">
    <property type="component" value="Chromosome 4"/>
</dbReference>
<sequence>MKTYGRASIQVDIANAYADEFGYPSAGVIEGRQHHAIALTAPRVGVGRIEQGAYFFSGEEADQRALVTLHRNREHLLNGAQRFRAPGRSIVQKRANGGKPEVAASDAVVADRLEVVEELKYQWCINIGEC</sequence>
<reference evidence="1 2" key="1">
    <citation type="journal article" date="2022" name="Front. Microbiol.">
        <title>Identification and characterization of a novel class of self-sufficient cytochrome P450 hydroxylase involved in cyclohexanecarboxylate degradation in Paraburkholderia terrae strain KU-64.</title>
        <authorList>
            <person name="Yamamoto T."/>
            <person name="Hasegawa Y."/>
            <person name="Iwaki H."/>
        </authorList>
    </citation>
    <scope>NUCLEOTIDE SEQUENCE [LARGE SCALE GENOMIC DNA]</scope>
    <source>
        <strain evidence="1 2">KU-64</strain>
    </source>
</reference>
<keyword evidence="2" id="KW-1185">Reference proteome</keyword>